<name>A0ABX8UMA9_9BURK</name>
<dbReference type="RefSeq" id="WP_219799452.1">
    <property type="nucleotide sequence ID" value="NZ_CP080095.1"/>
</dbReference>
<evidence type="ECO:0000313" key="2">
    <source>
        <dbReference type="Proteomes" id="UP000826462"/>
    </source>
</evidence>
<keyword evidence="2" id="KW-1185">Reference proteome</keyword>
<evidence type="ECO:0000313" key="1">
    <source>
        <dbReference type="EMBL" id="QYD70125.1"/>
    </source>
</evidence>
<dbReference type="Proteomes" id="UP000826462">
    <property type="component" value="Chromosome 1"/>
</dbReference>
<sequence>MNPTILTASGRYFDFINPDPKSIRVFDIGRALSRICRFTGHTTKFYSVAQHSVLVSKVVPPEFALQGLFHDGSEAYLGDVSSPLKQLLPDYKAIEQRVEHAIATAFDLPEQLHPSIKQADLRLLVTEKRDLMPKARIGDVDTEAWAWTRQFEPLPEVIVPMSPDEAYDAFMIRYLEVI</sequence>
<dbReference type="EMBL" id="CP080095">
    <property type="protein sequence ID" value="QYD70125.1"/>
    <property type="molecule type" value="Genomic_DNA"/>
</dbReference>
<reference evidence="1 2" key="1">
    <citation type="submission" date="2021-07" db="EMBL/GenBank/DDBJ databases">
        <title>Paraburkholderia edwinii protects Aspergillus sp. from phenazines by acting as a toxin sponge.</title>
        <authorList>
            <person name="Dahlstrom K.M."/>
            <person name="Newman D.K."/>
        </authorList>
    </citation>
    <scope>NUCLEOTIDE SEQUENCE [LARGE SCALE GENOMIC DNA]</scope>
    <source>
        <strain evidence="1 2">Pe01</strain>
    </source>
</reference>
<organism evidence="1 2">
    <name type="scientific">Paraburkholderia edwinii</name>
    <dbReference type="NCBI Taxonomy" id="2861782"/>
    <lineage>
        <taxon>Bacteria</taxon>
        <taxon>Pseudomonadati</taxon>
        <taxon>Pseudomonadota</taxon>
        <taxon>Betaproteobacteria</taxon>
        <taxon>Burkholderiales</taxon>
        <taxon>Burkholderiaceae</taxon>
        <taxon>Paraburkholderia</taxon>
    </lineage>
</organism>
<dbReference type="SUPFAM" id="SSF109604">
    <property type="entry name" value="HD-domain/PDEase-like"/>
    <property type="match status" value="1"/>
</dbReference>
<accession>A0ABX8UMA9</accession>
<protein>
    <submittedName>
        <fullName evidence="1">Metal-dependent phosphohydrolase</fullName>
    </submittedName>
</protein>
<dbReference type="Gene3D" id="1.10.3210.10">
    <property type="entry name" value="Hypothetical protein af1432"/>
    <property type="match status" value="1"/>
</dbReference>
<proteinExistence type="predicted"/>
<gene>
    <name evidence="1" type="ORF">KZJ38_07395</name>
</gene>